<evidence type="ECO:0000313" key="1">
    <source>
        <dbReference type="EMBL" id="ARD23914.1"/>
    </source>
</evidence>
<protein>
    <recommendedName>
        <fullName evidence="3">DUF4365 domain-containing protein</fullName>
    </recommendedName>
</protein>
<dbReference type="Proteomes" id="UP000191820">
    <property type="component" value="Chromosome"/>
</dbReference>
<evidence type="ECO:0008006" key="3">
    <source>
        <dbReference type="Google" id="ProtNLM"/>
    </source>
</evidence>
<sequence length="106" mass="12529">MVYKESRGVSSFTLLALVWAKRQDVNPNGVWKYREHYDVNPNFKINAQLPIYLLLNLTINEPQVRYSSLVIRAYTIKPLCTLGSDAIELIYCPPDFWEDQWTYHLY</sequence>
<name>A0ABM6JR67_9GAMM</name>
<proteinExistence type="predicted"/>
<reference evidence="1 2" key="1">
    <citation type="submission" date="2017-03" db="EMBL/GenBank/DDBJ databases">
        <title>Genome sequencing of Shewanella japonica KCTC 22435.</title>
        <authorList>
            <person name="Kim K.M."/>
        </authorList>
    </citation>
    <scope>NUCLEOTIDE SEQUENCE [LARGE SCALE GENOMIC DNA]</scope>
    <source>
        <strain evidence="1 2">KCTC 22435</strain>
    </source>
</reference>
<organism evidence="1 2">
    <name type="scientific">Shewanella japonica</name>
    <dbReference type="NCBI Taxonomy" id="93973"/>
    <lineage>
        <taxon>Bacteria</taxon>
        <taxon>Pseudomonadati</taxon>
        <taxon>Pseudomonadota</taxon>
        <taxon>Gammaproteobacteria</taxon>
        <taxon>Alteromonadales</taxon>
        <taxon>Shewanellaceae</taxon>
        <taxon>Shewanella</taxon>
    </lineage>
</organism>
<dbReference type="EMBL" id="CP020472">
    <property type="protein sequence ID" value="ARD23914.1"/>
    <property type="molecule type" value="Genomic_DNA"/>
</dbReference>
<accession>A0ABM6JR67</accession>
<evidence type="ECO:0000313" key="2">
    <source>
        <dbReference type="Proteomes" id="UP000191820"/>
    </source>
</evidence>
<keyword evidence="2" id="KW-1185">Reference proteome</keyword>
<gene>
    <name evidence="1" type="ORF">SJ2017_3668</name>
</gene>